<accession>A0ABN3TE64</accession>
<comment type="caution">
    <text evidence="2">The sequence shown here is derived from an EMBL/GenBank/DDBJ whole genome shotgun (WGS) entry which is preliminary data.</text>
</comment>
<dbReference type="PANTHER" id="PTHR44809">
    <property type="match status" value="1"/>
</dbReference>
<organism evidence="2 3">
    <name type="scientific">Streptomyces violaceolatus</name>
    <dbReference type="NCBI Taxonomy" id="67378"/>
    <lineage>
        <taxon>Bacteria</taxon>
        <taxon>Bacillati</taxon>
        <taxon>Actinomycetota</taxon>
        <taxon>Actinomycetes</taxon>
        <taxon>Kitasatosporales</taxon>
        <taxon>Streptomycetaceae</taxon>
        <taxon>Streptomyces</taxon>
        <taxon>Streptomyces violaceoruber group</taxon>
    </lineage>
</organism>
<evidence type="ECO:0000313" key="3">
    <source>
        <dbReference type="Proteomes" id="UP001499989"/>
    </source>
</evidence>
<dbReference type="Pfam" id="PF13432">
    <property type="entry name" value="TPR_16"/>
    <property type="match status" value="2"/>
</dbReference>
<evidence type="ECO:0008006" key="4">
    <source>
        <dbReference type="Google" id="ProtNLM"/>
    </source>
</evidence>
<proteinExistence type="predicted"/>
<dbReference type="InterPro" id="IPR052943">
    <property type="entry name" value="TMTC_O-mannosyl-trnsfr"/>
</dbReference>
<dbReference type="Gene3D" id="1.25.40.10">
    <property type="entry name" value="Tetratricopeptide repeat domain"/>
    <property type="match status" value="1"/>
</dbReference>
<sequence length="474" mass="52314">MRPYFANRTPPRTEGAAFRDIHVAISRPPLLDGATGLPDRTTKPAGLQSGSDMRKQSVTTLYEEIHPTRHQNVRQDGALQIFTVESWRRIHLAPFTRPELPAGPLNDLLMDLHELHLLAGYPSSRMMATAIASSSHTRIHKLFVEPRRPDWGLLELVVEYLAERAHRDTASTRRHFYDRWVAVARASHADAGGPRLTGTALPTATGTSASASIPFAAPPAPETLREEGAAHQPAENVDVLLSRAKTASPEEAEEIYKHLISRGSSMGYMTYGNWQAKRGNLVEAERLLRAAAGMGNKHAPVSLGRVLEKQERFDEARVCYEEFLRSGERNAAVVLAKFHEKRGNRSEAEKAYLAALEQGDETARVPLAKLYEKMGKTESAERMYLAAIQREDGGAVGLLARLYARSGDLGRQEQVLEDYITSSAVTPSGLPVMLGKIRERQGRVEEALELYRMAVTLGSAAASGEIERLERAAE</sequence>
<dbReference type="InterPro" id="IPR019734">
    <property type="entry name" value="TPR_rpt"/>
</dbReference>
<dbReference type="InterPro" id="IPR011990">
    <property type="entry name" value="TPR-like_helical_dom_sf"/>
</dbReference>
<dbReference type="Pfam" id="PF13176">
    <property type="entry name" value="TPR_7"/>
    <property type="match status" value="1"/>
</dbReference>
<dbReference type="PANTHER" id="PTHR44809:SF1">
    <property type="entry name" value="PROTEIN O-MANNOSYL-TRANSFERASE TMTC1"/>
    <property type="match status" value="1"/>
</dbReference>
<protein>
    <recommendedName>
        <fullName evidence="4">Tetratricopeptide repeat protein</fullName>
    </recommendedName>
</protein>
<reference evidence="2 3" key="1">
    <citation type="journal article" date="2019" name="Int. J. Syst. Evol. Microbiol.">
        <title>The Global Catalogue of Microorganisms (GCM) 10K type strain sequencing project: providing services to taxonomists for standard genome sequencing and annotation.</title>
        <authorList>
            <consortium name="The Broad Institute Genomics Platform"/>
            <consortium name="The Broad Institute Genome Sequencing Center for Infectious Disease"/>
            <person name="Wu L."/>
            <person name="Ma J."/>
        </authorList>
    </citation>
    <scope>NUCLEOTIDE SEQUENCE [LARGE SCALE GENOMIC DNA]</scope>
    <source>
        <strain evidence="2 3">JCM 4531</strain>
    </source>
</reference>
<evidence type="ECO:0000256" key="1">
    <source>
        <dbReference type="SAM" id="MobiDB-lite"/>
    </source>
</evidence>
<evidence type="ECO:0000313" key="2">
    <source>
        <dbReference type="EMBL" id="GAA2699428.1"/>
    </source>
</evidence>
<feature type="region of interest" description="Disordered" evidence="1">
    <location>
        <begin position="32"/>
        <end position="54"/>
    </location>
</feature>
<gene>
    <name evidence="2" type="ORF">GCM10010310_66380</name>
</gene>
<keyword evidence="3" id="KW-1185">Reference proteome</keyword>
<name>A0ABN3TE64_9ACTN</name>
<dbReference type="SUPFAM" id="SSF81901">
    <property type="entry name" value="HCP-like"/>
    <property type="match status" value="1"/>
</dbReference>
<dbReference type="Proteomes" id="UP001499989">
    <property type="component" value="Unassembled WGS sequence"/>
</dbReference>
<dbReference type="EMBL" id="BAAASK010000029">
    <property type="protein sequence ID" value="GAA2699428.1"/>
    <property type="molecule type" value="Genomic_DNA"/>
</dbReference>